<dbReference type="EMBL" id="ACIN03000012">
    <property type="protein sequence ID" value="ESK65437.1"/>
    <property type="molecule type" value="Genomic_DNA"/>
</dbReference>
<dbReference type="PROSITE" id="PS51099">
    <property type="entry name" value="PTS_EIIB_TYPE_2"/>
    <property type="match status" value="1"/>
</dbReference>
<dbReference type="InterPro" id="IPR036095">
    <property type="entry name" value="PTS_EIIB-like_sf"/>
</dbReference>
<dbReference type="GO" id="GO:0009401">
    <property type="term" value="P:phosphoenolpyruvate-dependent sugar phosphotransferase system"/>
    <property type="evidence" value="ECO:0007669"/>
    <property type="project" value="InterPro"/>
</dbReference>
<dbReference type="OrthoDB" id="6603449at2"/>
<evidence type="ECO:0000256" key="1">
    <source>
        <dbReference type="ARBA" id="ARBA00022679"/>
    </source>
</evidence>
<comment type="caution">
    <text evidence="3">The sequence shown here is derived from an EMBL/GenBank/DDBJ whole genome shotgun (WGS) entry which is preliminary data.</text>
</comment>
<dbReference type="InterPro" id="IPR003501">
    <property type="entry name" value="PTS_EIIB_2/3"/>
</dbReference>
<dbReference type="CDD" id="cd05563">
    <property type="entry name" value="PTS_IIB_ascorbate"/>
    <property type="match status" value="1"/>
</dbReference>
<dbReference type="RefSeq" id="WP_023391861.1">
    <property type="nucleotide sequence ID" value="NZ_CP146287.1"/>
</dbReference>
<dbReference type="HOGENOM" id="CLU_159248_1_0_9"/>
<dbReference type="Proteomes" id="UP000019050">
    <property type="component" value="Unassembled WGS sequence"/>
</dbReference>
<proteinExistence type="predicted"/>
<dbReference type="Gene3D" id="3.40.50.2300">
    <property type="match status" value="1"/>
</dbReference>
<dbReference type="SMR" id="W1Q2U4"/>
<dbReference type="InterPro" id="IPR013011">
    <property type="entry name" value="PTS_EIIB_2"/>
</dbReference>
<evidence type="ECO:0000313" key="3">
    <source>
        <dbReference type="EMBL" id="ESK65437.1"/>
    </source>
</evidence>
<name>W1Q2U4_ABIDE</name>
<dbReference type="GeneID" id="84817728"/>
<evidence type="ECO:0000313" key="4">
    <source>
        <dbReference type="Proteomes" id="UP000019050"/>
    </source>
</evidence>
<protein>
    <submittedName>
        <fullName evidence="3">PTS system, Lactose/Cellobiose specific IIB subunit</fullName>
    </submittedName>
</protein>
<gene>
    <name evidence="3" type="ORF">GCWU000182_001218</name>
</gene>
<reference evidence="3" key="1">
    <citation type="submission" date="2013-06" db="EMBL/GenBank/DDBJ databases">
        <authorList>
            <person name="Weinstock G."/>
            <person name="Sodergren E."/>
            <person name="Clifton S."/>
            <person name="Fulton L."/>
            <person name="Fulton B."/>
            <person name="Courtney L."/>
            <person name="Fronick C."/>
            <person name="Harrison M."/>
            <person name="Strong C."/>
            <person name="Farmer C."/>
            <person name="Delahaunty K."/>
            <person name="Markovic C."/>
            <person name="Hall O."/>
            <person name="Minx P."/>
            <person name="Tomlinson C."/>
            <person name="Mitreva M."/>
            <person name="Nelson J."/>
            <person name="Hou S."/>
            <person name="Wollam A."/>
            <person name="Pepin K.H."/>
            <person name="Johnson M."/>
            <person name="Bhonagiri V."/>
            <person name="Nash W.E."/>
            <person name="Warren W."/>
            <person name="Chinwalla A."/>
            <person name="Mardis E.R."/>
            <person name="Wilson R.K."/>
        </authorList>
    </citation>
    <scope>NUCLEOTIDE SEQUENCE [LARGE SCALE GENOMIC DNA]</scope>
    <source>
        <strain evidence="3">ATCC 49176</strain>
    </source>
</reference>
<keyword evidence="4" id="KW-1185">Reference proteome</keyword>
<dbReference type="STRING" id="592010.GCWU000182_001218"/>
<sequence>MKVLAACGSGMGSSQIIKMKITNVFRKIGVPLEIHHCAIAEAKSLAKGYDVVICSKALIDVFDGLDLPNTKVIGLQNLLSEKEITEKLAENGIGA</sequence>
<evidence type="ECO:0000259" key="2">
    <source>
        <dbReference type="PROSITE" id="PS51099"/>
    </source>
</evidence>
<dbReference type="eggNOG" id="COG3414">
    <property type="taxonomic scope" value="Bacteria"/>
</dbReference>
<keyword evidence="1" id="KW-0808">Transferase</keyword>
<dbReference type="Pfam" id="PF02302">
    <property type="entry name" value="PTS_IIB"/>
    <property type="match status" value="1"/>
</dbReference>
<feature type="domain" description="PTS EIIB type-2" evidence="2">
    <location>
        <begin position="1"/>
        <end position="95"/>
    </location>
</feature>
<accession>W1Q2U4</accession>
<organism evidence="3 4">
    <name type="scientific">Abiotrophia defectiva ATCC 49176</name>
    <dbReference type="NCBI Taxonomy" id="592010"/>
    <lineage>
        <taxon>Bacteria</taxon>
        <taxon>Bacillati</taxon>
        <taxon>Bacillota</taxon>
        <taxon>Bacilli</taxon>
        <taxon>Lactobacillales</taxon>
        <taxon>Aerococcaceae</taxon>
        <taxon>Abiotrophia</taxon>
    </lineage>
</organism>
<dbReference type="GO" id="GO:0008982">
    <property type="term" value="F:protein-N(PI)-phosphohistidine-sugar phosphotransferase activity"/>
    <property type="evidence" value="ECO:0007669"/>
    <property type="project" value="InterPro"/>
</dbReference>
<dbReference type="SUPFAM" id="SSF52794">
    <property type="entry name" value="PTS system IIB component-like"/>
    <property type="match status" value="1"/>
</dbReference>
<dbReference type="AlphaFoldDB" id="W1Q2U4"/>